<name>A1RXB6_THEPD</name>
<proteinExistence type="predicted"/>
<dbReference type="GeneID" id="4602174"/>
<dbReference type="Gene3D" id="3.20.70.20">
    <property type="match status" value="1"/>
</dbReference>
<dbReference type="Pfam" id="PF05167">
    <property type="entry name" value="DUF711"/>
    <property type="match status" value="1"/>
</dbReference>
<dbReference type="eggNOG" id="arCOG04321">
    <property type="taxonomic scope" value="Archaea"/>
</dbReference>
<sequence length="350" mass="38110">MRRSAGFKVRAVVLHVDLEKGGDSLEEKLAAFTEAVKAFSETTGVDVWTKRVVANPVPPESFEKAVHALYSAAEPSGINYVAVPQRRPLTPEVLADVMDSYERLYSSATYDDNSTATLVSTVKALSERSPLMAARYAVSFGGFIQTPYFPATATSVEGVSLSLLYPKFLSENPLSKVSETFSGLAARAEKTLPGFLGIDFSLSPWEDESVALLVEKVSGTTLGSPGTIRAIRELNRRINLLAHEARAVGYNEVMLPLAEDNRLKELAKTGQLRFSHLLNYASYCVAGLDMVVIPDTTEDKVLENILLDLSEIQKLKGRILGLRLILAPAEEGDEVEVGFFGKIPVISPLD</sequence>
<dbReference type="Proteomes" id="UP000000641">
    <property type="component" value="Chromosome"/>
</dbReference>
<organism evidence="1 2">
    <name type="scientific">Thermofilum pendens (strain DSM 2475 / Hrk 5)</name>
    <dbReference type="NCBI Taxonomy" id="368408"/>
    <lineage>
        <taxon>Archaea</taxon>
        <taxon>Thermoproteota</taxon>
        <taxon>Thermoprotei</taxon>
        <taxon>Thermofilales</taxon>
        <taxon>Thermofilaceae</taxon>
        <taxon>Thermofilum</taxon>
    </lineage>
</organism>
<reference evidence="2" key="1">
    <citation type="journal article" date="2008" name="J. Bacteriol.">
        <title>Genome sequence of Thermofilum pendens reveals an exceptional loss of biosynthetic pathways without genome reduction.</title>
        <authorList>
            <person name="Anderson I."/>
            <person name="Rodriguez J."/>
            <person name="Susanti D."/>
            <person name="Porat I."/>
            <person name="Reich C."/>
            <person name="Ulrich L.E."/>
            <person name="Elkins J.G."/>
            <person name="Mavromatis K."/>
            <person name="Lykidis A."/>
            <person name="Kim E."/>
            <person name="Thompson L.S."/>
            <person name="Nolan M."/>
            <person name="Land M."/>
            <person name="Copeland A."/>
            <person name="Lapidus A."/>
            <person name="Lucas S."/>
            <person name="Detter C."/>
            <person name="Zhulin I.B."/>
            <person name="Olsen G.J."/>
            <person name="Whitman W."/>
            <person name="Mukhopadhyay B."/>
            <person name="Bristow J."/>
            <person name="Kyrpides N."/>
        </authorList>
    </citation>
    <scope>NUCLEOTIDE SEQUENCE [LARGE SCALE GENOMIC DNA]</scope>
    <source>
        <strain evidence="2">DSM 2475 / Hrk 5</strain>
    </source>
</reference>
<dbReference type="EMBL" id="CP000505">
    <property type="protein sequence ID" value="ABL77846.1"/>
    <property type="molecule type" value="Genomic_DNA"/>
</dbReference>
<dbReference type="PANTHER" id="PTHR37560">
    <property type="entry name" value="UPF0210 PROTEIN SPR0218"/>
    <property type="match status" value="1"/>
</dbReference>
<dbReference type="OrthoDB" id="36493at2157"/>
<gene>
    <name evidence="1" type="ordered locus">Tpen_0437</name>
</gene>
<evidence type="ECO:0000313" key="2">
    <source>
        <dbReference type="Proteomes" id="UP000000641"/>
    </source>
</evidence>
<dbReference type="HOGENOM" id="CLU_064235_0_0_2"/>
<protein>
    <recommendedName>
        <fullName evidence="3">DUF711 family protein</fullName>
    </recommendedName>
</protein>
<dbReference type="STRING" id="368408.Tpen_0437"/>
<dbReference type="AlphaFoldDB" id="A1RXB6"/>
<keyword evidence="2" id="KW-1185">Reference proteome</keyword>
<dbReference type="InterPro" id="IPR007841">
    <property type="entry name" value="UPF0210"/>
</dbReference>
<accession>A1RXB6</accession>
<dbReference type="EnsemblBacteria" id="ABL77846">
    <property type="protein sequence ID" value="ABL77846"/>
    <property type="gene ID" value="Tpen_0437"/>
</dbReference>
<dbReference type="PANTHER" id="PTHR37560:SF2">
    <property type="entry name" value="DUF711 DOMAIN-CONTAINING PROTEIN"/>
    <property type="match status" value="1"/>
</dbReference>
<evidence type="ECO:0000313" key="1">
    <source>
        <dbReference type="EMBL" id="ABL77846.1"/>
    </source>
</evidence>
<dbReference type="SUPFAM" id="SSF51998">
    <property type="entry name" value="PFL-like glycyl radical enzymes"/>
    <property type="match status" value="1"/>
</dbReference>
<dbReference type="KEGG" id="tpe:Tpen_0437"/>
<dbReference type="RefSeq" id="WP_011752111.1">
    <property type="nucleotide sequence ID" value="NC_008698.1"/>
</dbReference>
<evidence type="ECO:0008006" key="3">
    <source>
        <dbReference type="Google" id="ProtNLM"/>
    </source>
</evidence>